<feature type="region of interest" description="Disordered" evidence="1">
    <location>
        <begin position="1"/>
        <end position="84"/>
    </location>
</feature>
<accession>A0A5J5ENE5</accession>
<keyword evidence="2" id="KW-0812">Transmembrane</keyword>
<dbReference type="EMBL" id="VXIS01000202">
    <property type="protein sequence ID" value="KAA8897198.1"/>
    <property type="molecule type" value="Genomic_DNA"/>
</dbReference>
<keyword evidence="2" id="KW-0472">Membrane</keyword>
<evidence type="ECO:0000313" key="3">
    <source>
        <dbReference type="EMBL" id="KAA8897198.1"/>
    </source>
</evidence>
<name>A0A5J5ENE5_9PEZI</name>
<evidence type="ECO:0000256" key="1">
    <source>
        <dbReference type="SAM" id="MobiDB-lite"/>
    </source>
</evidence>
<organism evidence="3 4">
    <name type="scientific">Sphaerosporella brunnea</name>
    <dbReference type="NCBI Taxonomy" id="1250544"/>
    <lineage>
        <taxon>Eukaryota</taxon>
        <taxon>Fungi</taxon>
        <taxon>Dikarya</taxon>
        <taxon>Ascomycota</taxon>
        <taxon>Pezizomycotina</taxon>
        <taxon>Pezizomycetes</taxon>
        <taxon>Pezizales</taxon>
        <taxon>Pyronemataceae</taxon>
        <taxon>Sphaerosporella</taxon>
    </lineage>
</organism>
<keyword evidence="4" id="KW-1185">Reference proteome</keyword>
<dbReference type="InParanoid" id="A0A5J5ENE5"/>
<feature type="transmembrane region" description="Helical" evidence="2">
    <location>
        <begin position="101"/>
        <end position="126"/>
    </location>
</feature>
<proteinExistence type="predicted"/>
<feature type="compositionally biased region" description="Basic residues" evidence="1">
    <location>
        <begin position="26"/>
        <end position="40"/>
    </location>
</feature>
<evidence type="ECO:0000256" key="2">
    <source>
        <dbReference type="SAM" id="Phobius"/>
    </source>
</evidence>
<protein>
    <submittedName>
        <fullName evidence="3">Uncharacterized protein</fullName>
    </submittedName>
</protein>
<reference evidence="3 4" key="1">
    <citation type="submission" date="2019-09" db="EMBL/GenBank/DDBJ databases">
        <title>Draft genome of the ectomycorrhizal ascomycete Sphaerosporella brunnea.</title>
        <authorList>
            <consortium name="DOE Joint Genome Institute"/>
            <person name="Benucci G.M."/>
            <person name="Marozzi G."/>
            <person name="Antonielli L."/>
            <person name="Sanchez S."/>
            <person name="Marco P."/>
            <person name="Wang X."/>
            <person name="Falini L.B."/>
            <person name="Barry K."/>
            <person name="Haridas S."/>
            <person name="Lipzen A."/>
            <person name="Labutti K."/>
            <person name="Grigoriev I.V."/>
            <person name="Murat C."/>
            <person name="Martin F."/>
            <person name="Albertini E."/>
            <person name="Donnini D."/>
            <person name="Bonito G."/>
        </authorList>
    </citation>
    <scope>NUCLEOTIDE SEQUENCE [LARGE SCALE GENOMIC DNA]</scope>
    <source>
        <strain evidence="3 4">Sb_GMNB300</strain>
    </source>
</reference>
<dbReference type="Proteomes" id="UP000326924">
    <property type="component" value="Unassembled WGS sequence"/>
</dbReference>
<feature type="transmembrane region" description="Helical" evidence="2">
    <location>
        <begin position="138"/>
        <end position="160"/>
    </location>
</feature>
<dbReference type="AlphaFoldDB" id="A0A5J5ENE5"/>
<evidence type="ECO:0000313" key="4">
    <source>
        <dbReference type="Proteomes" id="UP000326924"/>
    </source>
</evidence>
<keyword evidence="2" id="KW-1133">Transmembrane helix</keyword>
<gene>
    <name evidence="3" type="ORF">FN846DRAFT_964023</name>
</gene>
<comment type="caution">
    <text evidence="3">The sequence shown here is derived from an EMBL/GenBank/DDBJ whole genome shotgun (WGS) entry which is preliminary data.</text>
</comment>
<feature type="compositionally biased region" description="Polar residues" evidence="1">
    <location>
        <begin position="68"/>
        <end position="80"/>
    </location>
</feature>
<sequence>MEGNVRNTKVRLQYDTQIDSTPHPFRAPRRRRQGRHRSQRHTPDSALQDHPPKYEPEAVTLPKPYSPPSFQSPTSASTGQRPKEQLIRPSTLEFWIKLGIIMAYFCVYYWSFYIVIASCIGLWLQVMGFMDVIMRWKYCVMQVGNAGFLSLGLCLVWVLYTEYWPDAIDTLLWGLSEINCSSR</sequence>